<dbReference type="EMBL" id="AP014959">
    <property type="protein sequence ID" value="BAS84290.1"/>
    <property type="molecule type" value="Genomic_DNA"/>
</dbReference>
<proteinExistence type="predicted"/>
<feature type="compositionally biased region" description="Low complexity" evidence="1">
    <location>
        <begin position="117"/>
        <end position="133"/>
    </location>
</feature>
<gene>
    <name evidence="2" type="ordered locus">Os03g0361866</name>
    <name evidence="2" type="ORF">OSNPB_030361866</name>
</gene>
<reference evidence="2 3" key="2">
    <citation type="journal article" date="2013" name="Plant Cell Physiol.">
        <title>Rice Annotation Project Database (RAP-DB): an integrative and interactive database for rice genomics.</title>
        <authorList>
            <person name="Sakai H."/>
            <person name="Lee S.S."/>
            <person name="Tanaka T."/>
            <person name="Numa H."/>
            <person name="Kim J."/>
            <person name="Kawahara Y."/>
            <person name="Wakimoto H."/>
            <person name="Yang C.C."/>
            <person name="Iwamoto M."/>
            <person name="Abe T."/>
            <person name="Yamada Y."/>
            <person name="Muto A."/>
            <person name="Inokuchi H."/>
            <person name="Ikemura T."/>
            <person name="Matsumoto T."/>
            <person name="Sasaki T."/>
            <person name="Itoh T."/>
        </authorList>
    </citation>
    <scope>NUCLEOTIDE SEQUENCE [LARGE SCALE GENOMIC DNA]</scope>
    <source>
        <strain evidence="3">cv. Nipponbare</strain>
    </source>
</reference>
<feature type="compositionally biased region" description="Low complexity" evidence="1">
    <location>
        <begin position="60"/>
        <end position="73"/>
    </location>
</feature>
<protein>
    <submittedName>
        <fullName evidence="2">Os03g0361866 protein</fullName>
    </submittedName>
</protein>
<name>A0A0P0VYJ8_ORYSJ</name>
<organism evidence="2 3">
    <name type="scientific">Oryza sativa subsp. japonica</name>
    <name type="common">Rice</name>
    <dbReference type="NCBI Taxonomy" id="39947"/>
    <lineage>
        <taxon>Eukaryota</taxon>
        <taxon>Viridiplantae</taxon>
        <taxon>Streptophyta</taxon>
        <taxon>Embryophyta</taxon>
        <taxon>Tracheophyta</taxon>
        <taxon>Spermatophyta</taxon>
        <taxon>Magnoliopsida</taxon>
        <taxon>Liliopsida</taxon>
        <taxon>Poales</taxon>
        <taxon>Poaceae</taxon>
        <taxon>BOP clade</taxon>
        <taxon>Oryzoideae</taxon>
        <taxon>Oryzeae</taxon>
        <taxon>Oryzinae</taxon>
        <taxon>Oryza</taxon>
        <taxon>Oryza sativa</taxon>
    </lineage>
</organism>
<sequence length="197" mass="20787">MTHVRVAAAVVHGKRLGRAKRLSASSLSARVRHWPPPPSPHTLTTGHPLLLVHHGRGRRWASAGAGRQSARTAVAMAERRKRRRGRHGGEAQHPAHVAGADGGHRISLPPTPPLSPPATDASSLAARQRCLLSRPPPTPPLSCCQRHPLHTQVEDDNDELGRDGSDGVSEARSGRAESATPRGRAAGPSPCAARPSA</sequence>
<reference evidence="3" key="1">
    <citation type="journal article" date="2005" name="Nature">
        <title>The map-based sequence of the rice genome.</title>
        <authorList>
            <consortium name="International rice genome sequencing project (IRGSP)"/>
            <person name="Matsumoto T."/>
            <person name="Wu J."/>
            <person name="Kanamori H."/>
            <person name="Katayose Y."/>
            <person name="Fujisawa M."/>
            <person name="Namiki N."/>
            <person name="Mizuno H."/>
            <person name="Yamamoto K."/>
            <person name="Antonio B.A."/>
            <person name="Baba T."/>
            <person name="Sakata K."/>
            <person name="Nagamura Y."/>
            <person name="Aoki H."/>
            <person name="Arikawa K."/>
            <person name="Arita K."/>
            <person name="Bito T."/>
            <person name="Chiden Y."/>
            <person name="Fujitsuka N."/>
            <person name="Fukunaka R."/>
            <person name="Hamada M."/>
            <person name="Harada C."/>
            <person name="Hayashi A."/>
            <person name="Hijishita S."/>
            <person name="Honda M."/>
            <person name="Hosokawa S."/>
            <person name="Ichikawa Y."/>
            <person name="Idonuma A."/>
            <person name="Iijima M."/>
            <person name="Ikeda M."/>
            <person name="Ikeno M."/>
            <person name="Ito K."/>
            <person name="Ito S."/>
            <person name="Ito T."/>
            <person name="Ito Y."/>
            <person name="Ito Y."/>
            <person name="Iwabuchi A."/>
            <person name="Kamiya K."/>
            <person name="Karasawa W."/>
            <person name="Kurita K."/>
            <person name="Katagiri S."/>
            <person name="Kikuta A."/>
            <person name="Kobayashi H."/>
            <person name="Kobayashi N."/>
            <person name="Machita K."/>
            <person name="Maehara T."/>
            <person name="Masukawa M."/>
            <person name="Mizubayashi T."/>
            <person name="Mukai Y."/>
            <person name="Nagasaki H."/>
            <person name="Nagata Y."/>
            <person name="Naito S."/>
            <person name="Nakashima M."/>
            <person name="Nakama Y."/>
            <person name="Nakamichi Y."/>
            <person name="Nakamura M."/>
            <person name="Meguro A."/>
            <person name="Negishi M."/>
            <person name="Ohta I."/>
            <person name="Ohta T."/>
            <person name="Okamoto M."/>
            <person name="Ono N."/>
            <person name="Saji S."/>
            <person name="Sakaguchi M."/>
            <person name="Sakai K."/>
            <person name="Shibata M."/>
            <person name="Shimokawa T."/>
            <person name="Song J."/>
            <person name="Takazaki Y."/>
            <person name="Terasawa K."/>
            <person name="Tsugane M."/>
            <person name="Tsuji K."/>
            <person name="Ueda S."/>
            <person name="Waki K."/>
            <person name="Yamagata H."/>
            <person name="Yamamoto M."/>
            <person name="Yamamoto S."/>
            <person name="Yamane H."/>
            <person name="Yoshiki S."/>
            <person name="Yoshihara R."/>
            <person name="Yukawa K."/>
            <person name="Zhong H."/>
            <person name="Yano M."/>
            <person name="Yuan Q."/>
            <person name="Ouyang S."/>
            <person name="Liu J."/>
            <person name="Jones K.M."/>
            <person name="Gansberger K."/>
            <person name="Moffat K."/>
            <person name="Hill J."/>
            <person name="Bera J."/>
            <person name="Fadrosh D."/>
            <person name="Jin S."/>
            <person name="Johri S."/>
            <person name="Kim M."/>
            <person name="Overton L."/>
            <person name="Reardon M."/>
            <person name="Tsitrin T."/>
            <person name="Vuong H."/>
            <person name="Weaver B."/>
            <person name="Ciecko A."/>
            <person name="Tallon L."/>
            <person name="Jackson J."/>
            <person name="Pai G."/>
            <person name="Aken S.V."/>
            <person name="Utterback T."/>
            <person name="Reidmuller S."/>
            <person name="Feldblyum T."/>
            <person name="Hsiao J."/>
            <person name="Zismann V."/>
            <person name="Iobst S."/>
            <person name="de Vazeille A.R."/>
            <person name="Buell C.R."/>
            <person name="Ying K."/>
            <person name="Li Y."/>
            <person name="Lu T."/>
            <person name="Huang Y."/>
            <person name="Zhao Q."/>
            <person name="Feng Q."/>
            <person name="Zhang L."/>
            <person name="Zhu J."/>
            <person name="Weng Q."/>
            <person name="Mu J."/>
            <person name="Lu Y."/>
            <person name="Fan D."/>
            <person name="Liu Y."/>
            <person name="Guan J."/>
            <person name="Zhang Y."/>
            <person name="Yu S."/>
            <person name="Liu X."/>
            <person name="Zhang Y."/>
            <person name="Hong G."/>
            <person name="Han B."/>
            <person name="Choisne N."/>
            <person name="Demange N."/>
            <person name="Orjeda G."/>
            <person name="Samain S."/>
            <person name="Cattolico L."/>
            <person name="Pelletier E."/>
            <person name="Couloux A."/>
            <person name="Segurens B."/>
            <person name="Wincker P."/>
            <person name="D'Hont A."/>
            <person name="Scarpelli C."/>
            <person name="Weissenbach J."/>
            <person name="Salanoubat M."/>
            <person name="Quetier F."/>
            <person name="Yu Y."/>
            <person name="Kim H.R."/>
            <person name="Rambo T."/>
            <person name="Currie J."/>
            <person name="Collura K."/>
            <person name="Luo M."/>
            <person name="Yang T."/>
            <person name="Ammiraju J.S.S."/>
            <person name="Engler F."/>
            <person name="Soderlund C."/>
            <person name="Wing R.A."/>
            <person name="Palmer L.E."/>
            <person name="de la Bastide M."/>
            <person name="Spiegel L."/>
            <person name="Nascimento L."/>
            <person name="Zutavern T."/>
            <person name="O'Shaughnessy A."/>
            <person name="Dike S."/>
            <person name="Dedhia N."/>
            <person name="Preston R."/>
            <person name="Balija V."/>
            <person name="McCombie W.R."/>
            <person name="Chow T."/>
            <person name="Chen H."/>
            <person name="Chung M."/>
            <person name="Chen C."/>
            <person name="Shaw J."/>
            <person name="Wu H."/>
            <person name="Hsiao K."/>
            <person name="Chao Y."/>
            <person name="Chu M."/>
            <person name="Cheng C."/>
            <person name="Hour A."/>
            <person name="Lee P."/>
            <person name="Lin S."/>
            <person name="Lin Y."/>
            <person name="Liou J."/>
            <person name="Liu S."/>
            <person name="Hsing Y."/>
            <person name="Raghuvanshi S."/>
            <person name="Mohanty A."/>
            <person name="Bharti A.K."/>
            <person name="Gaur A."/>
            <person name="Gupta V."/>
            <person name="Kumar D."/>
            <person name="Ravi V."/>
            <person name="Vij S."/>
            <person name="Kapur A."/>
            <person name="Khurana P."/>
            <person name="Khurana P."/>
            <person name="Khurana J.P."/>
            <person name="Tyagi A.K."/>
            <person name="Gaikwad K."/>
            <person name="Singh A."/>
            <person name="Dalal V."/>
            <person name="Srivastava S."/>
            <person name="Dixit A."/>
            <person name="Pal A.K."/>
            <person name="Ghazi I.A."/>
            <person name="Yadav M."/>
            <person name="Pandit A."/>
            <person name="Bhargava A."/>
            <person name="Sureshbabu K."/>
            <person name="Batra K."/>
            <person name="Sharma T.R."/>
            <person name="Mohapatra T."/>
            <person name="Singh N.K."/>
            <person name="Messing J."/>
            <person name="Nelson A.B."/>
            <person name="Fuks G."/>
            <person name="Kavchok S."/>
            <person name="Keizer G."/>
            <person name="Linton E."/>
            <person name="Llaca V."/>
            <person name="Song R."/>
            <person name="Tanyolac B."/>
            <person name="Young S."/>
            <person name="Ho-Il K."/>
            <person name="Hahn J.H."/>
            <person name="Sangsakoo G."/>
            <person name="Vanavichit A."/>
            <person name="de Mattos Luiz.A.T."/>
            <person name="Zimmer P.D."/>
            <person name="Malone G."/>
            <person name="Dellagostin O."/>
            <person name="de Oliveira A.C."/>
            <person name="Bevan M."/>
            <person name="Bancroft I."/>
            <person name="Minx P."/>
            <person name="Cordum H."/>
            <person name="Wilson R."/>
            <person name="Cheng Z."/>
            <person name="Jin W."/>
            <person name="Jiang J."/>
            <person name="Leong S.A."/>
            <person name="Iwama H."/>
            <person name="Gojobori T."/>
            <person name="Itoh T."/>
            <person name="Niimura Y."/>
            <person name="Fujii Y."/>
            <person name="Habara T."/>
            <person name="Sakai H."/>
            <person name="Sato Y."/>
            <person name="Wilson G."/>
            <person name="Kumar K."/>
            <person name="McCouch S."/>
            <person name="Juretic N."/>
            <person name="Hoen D."/>
            <person name="Wright S."/>
            <person name="Bruskiewich R."/>
            <person name="Bureau T."/>
            <person name="Miyao A."/>
            <person name="Hirochika H."/>
            <person name="Nishikawa T."/>
            <person name="Kadowaki K."/>
            <person name="Sugiura M."/>
            <person name="Burr B."/>
            <person name="Sasaki T."/>
        </authorList>
    </citation>
    <scope>NUCLEOTIDE SEQUENCE [LARGE SCALE GENOMIC DNA]</scope>
    <source>
        <strain evidence="3">cv. Nipponbare</strain>
    </source>
</reference>
<feature type="region of interest" description="Disordered" evidence="1">
    <location>
        <begin position="60"/>
        <end position="197"/>
    </location>
</feature>
<evidence type="ECO:0000313" key="3">
    <source>
        <dbReference type="Proteomes" id="UP000059680"/>
    </source>
</evidence>
<keyword evidence="3" id="KW-1185">Reference proteome</keyword>
<reference evidence="2 3" key="3">
    <citation type="journal article" date="2013" name="Rice">
        <title>Improvement of the Oryza sativa Nipponbare reference genome using next generation sequence and optical map data.</title>
        <authorList>
            <person name="Kawahara Y."/>
            <person name="de la Bastide M."/>
            <person name="Hamilton J.P."/>
            <person name="Kanamori H."/>
            <person name="McCombie W.R."/>
            <person name="Ouyang S."/>
            <person name="Schwartz D.C."/>
            <person name="Tanaka T."/>
            <person name="Wu J."/>
            <person name="Zhou S."/>
            <person name="Childs K.L."/>
            <person name="Davidson R.M."/>
            <person name="Lin H."/>
            <person name="Quesada-Ocampo L."/>
            <person name="Vaillancourt B."/>
            <person name="Sakai H."/>
            <person name="Lee S.S."/>
            <person name="Kim J."/>
            <person name="Numa H."/>
            <person name="Itoh T."/>
            <person name="Buell C.R."/>
            <person name="Matsumoto T."/>
        </authorList>
    </citation>
    <scope>NUCLEOTIDE SEQUENCE [LARGE SCALE GENOMIC DNA]</scope>
    <source>
        <strain evidence="3">cv. Nipponbare</strain>
    </source>
</reference>
<accession>A0A0P0VYJ8</accession>
<dbReference type="Proteomes" id="UP000059680">
    <property type="component" value="Chromosome 3"/>
</dbReference>
<evidence type="ECO:0000256" key="1">
    <source>
        <dbReference type="SAM" id="MobiDB-lite"/>
    </source>
</evidence>
<dbReference type="AlphaFoldDB" id="A0A0P0VYJ8"/>
<dbReference type="InParanoid" id="A0A0P0VYJ8"/>
<dbReference type="PaxDb" id="39947-A0A0P0VYJ8"/>
<evidence type="ECO:0000313" key="2">
    <source>
        <dbReference type="EMBL" id="BAS84290.1"/>
    </source>
</evidence>